<evidence type="ECO:0000256" key="1">
    <source>
        <dbReference type="SAM" id="MobiDB-lite"/>
    </source>
</evidence>
<protein>
    <submittedName>
        <fullName evidence="2">Uncharacterized protein</fullName>
    </submittedName>
</protein>
<proteinExistence type="predicted"/>
<name>A0A0E9URP1_ANGAN</name>
<reference evidence="2" key="2">
    <citation type="journal article" date="2015" name="Fish Shellfish Immunol.">
        <title>Early steps in the European eel (Anguilla anguilla)-Vibrio vulnificus interaction in the gills: Role of the RtxA13 toxin.</title>
        <authorList>
            <person name="Callol A."/>
            <person name="Pajuelo D."/>
            <person name="Ebbesson L."/>
            <person name="Teles M."/>
            <person name="MacKenzie S."/>
            <person name="Amaro C."/>
        </authorList>
    </citation>
    <scope>NUCLEOTIDE SEQUENCE</scope>
</reference>
<accession>A0A0E9URP1</accession>
<feature type="region of interest" description="Disordered" evidence="1">
    <location>
        <begin position="1"/>
        <end position="20"/>
    </location>
</feature>
<dbReference type="EMBL" id="GBXM01040939">
    <property type="protein sequence ID" value="JAH67638.1"/>
    <property type="molecule type" value="Transcribed_RNA"/>
</dbReference>
<sequence length="20" mass="1948">MGAVDTPPAECSLPTDLSSG</sequence>
<dbReference type="AlphaFoldDB" id="A0A0E9URP1"/>
<reference evidence="2" key="1">
    <citation type="submission" date="2014-11" db="EMBL/GenBank/DDBJ databases">
        <authorList>
            <person name="Amaro Gonzalez C."/>
        </authorList>
    </citation>
    <scope>NUCLEOTIDE SEQUENCE</scope>
</reference>
<evidence type="ECO:0000313" key="2">
    <source>
        <dbReference type="EMBL" id="JAH67638.1"/>
    </source>
</evidence>
<organism evidence="2">
    <name type="scientific">Anguilla anguilla</name>
    <name type="common">European freshwater eel</name>
    <name type="synonym">Muraena anguilla</name>
    <dbReference type="NCBI Taxonomy" id="7936"/>
    <lineage>
        <taxon>Eukaryota</taxon>
        <taxon>Metazoa</taxon>
        <taxon>Chordata</taxon>
        <taxon>Craniata</taxon>
        <taxon>Vertebrata</taxon>
        <taxon>Euteleostomi</taxon>
        <taxon>Actinopterygii</taxon>
        <taxon>Neopterygii</taxon>
        <taxon>Teleostei</taxon>
        <taxon>Anguilliformes</taxon>
        <taxon>Anguillidae</taxon>
        <taxon>Anguilla</taxon>
    </lineage>
</organism>